<dbReference type="InterPro" id="IPR042179">
    <property type="entry name" value="KGD_C_sf"/>
</dbReference>
<dbReference type="PATRIC" id="fig|1561003.3.peg.1309"/>
<dbReference type="AlphaFoldDB" id="A0A0S4M4W1"/>
<dbReference type="GO" id="GO:0005829">
    <property type="term" value="C:cytosol"/>
    <property type="evidence" value="ECO:0007669"/>
    <property type="project" value="TreeGrafter"/>
</dbReference>
<evidence type="ECO:0000256" key="3">
    <source>
        <dbReference type="ARBA" id="ARBA00006936"/>
    </source>
</evidence>
<dbReference type="CDD" id="cd02016">
    <property type="entry name" value="TPP_E1_OGDC_like"/>
    <property type="match status" value="1"/>
</dbReference>
<dbReference type="Gene3D" id="3.40.50.11610">
    <property type="entry name" value="Multifunctional 2-oxoglutarate metabolism enzyme, C-terminal domain"/>
    <property type="match status" value="1"/>
</dbReference>
<keyword evidence="6" id="KW-0786">Thiamine pyrophosphate</keyword>
<dbReference type="GO" id="GO:0004591">
    <property type="term" value="F:oxoglutarate dehydrogenase (succinyl-transferring) activity"/>
    <property type="evidence" value="ECO:0007669"/>
    <property type="project" value="UniProtKB-EC"/>
</dbReference>
<evidence type="ECO:0000256" key="1">
    <source>
        <dbReference type="ARBA" id="ARBA00001964"/>
    </source>
</evidence>
<name>A0A0S4M4W1_9BURK</name>
<dbReference type="InterPro" id="IPR001017">
    <property type="entry name" value="DH_E1"/>
</dbReference>
<keyword evidence="5" id="KW-0560">Oxidoreductase</keyword>
<evidence type="ECO:0000256" key="5">
    <source>
        <dbReference type="ARBA" id="ARBA00023002"/>
    </source>
</evidence>
<dbReference type="Proteomes" id="UP000198651">
    <property type="component" value="Chromosome I"/>
</dbReference>
<dbReference type="InterPro" id="IPR029061">
    <property type="entry name" value="THDP-binding"/>
</dbReference>
<comment type="cofactor">
    <cofactor evidence="1">
        <name>thiamine diphosphate</name>
        <dbReference type="ChEBI" id="CHEBI:58937"/>
    </cofactor>
</comment>
<dbReference type="NCBIfam" id="NF006914">
    <property type="entry name" value="PRK09404.1"/>
    <property type="match status" value="1"/>
</dbReference>
<dbReference type="Pfam" id="PF00676">
    <property type="entry name" value="E1_dh"/>
    <property type="match status" value="1"/>
</dbReference>
<evidence type="ECO:0000313" key="9">
    <source>
        <dbReference type="Proteomes" id="UP000198651"/>
    </source>
</evidence>
<proteinExistence type="inferred from homology"/>
<evidence type="ECO:0000259" key="7">
    <source>
        <dbReference type="SMART" id="SM00861"/>
    </source>
</evidence>
<dbReference type="EMBL" id="LN906597">
    <property type="protein sequence ID" value="CUT18079.1"/>
    <property type="molecule type" value="Genomic_DNA"/>
</dbReference>
<dbReference type="Pfam" id="PF16870">
    <property type="entry name" value="OxoGdeHyase_C"/>
    <property type="match status" value="1"/>
</dbReference>
<dbReference type="NCBIfam" id="TIGR00239">
    <property type="entry name" value="2oxo_dh_E1"/>
    <property type="match status" value="1"/>
</dbReference>
<dbReference type="Pfam" id="PF16078">
    <property type="entry name" value="2-oxogl_dehyd_N"/>
    <property type="match status" value="1"/>
</dbReference>
<dbReference type="PIRSF" id="PIRSF000157">
    <property type="entry name" value="Oxoglu_dh_E1"/>
    <property type="match status" value="1"/>
</dbReference>
<dbReference type="Pfam" id="PF02779">
    <property type="entry name" value="Transket_pyr"/>
    <property type="match status" value="1"/>
</dbReference>
<keyword evidence="9" id="KW-1185">Reference proteome</keyword>
<evidence type="ECO:0000256" key="4">
    <source>
        <dbReference type="ARBA" id="ARBA00012280"/>
    </source>
</evidence>
<accession>A0A0S4M4W1</accession>
<gene>
    <name evidence="8" type="primary">sucA</name>
    <name evidence="8" type="ORF">Ark11_1274</name>
</gene>
<sequence>MGTMKQLEDTAYLNSASAGFFENLYLSYQRDHSSVSSDWQLCFERYSKTEELPSFAPESIDLGQNSLTPLSVSAGADYDPGSSSIGDVYRSWGYFSAKLDPLDLFPRSPHPLVADIESRLPPEKYENMKEIYCGSVAVEFAHISSRDEYLWLQERFESRLSDVASPDAKKRILRLLTVAESFEDYLSKRFVGAKRFGLDGSESFIVASDALVQFAGHLGVREIVVGMAHRGRLNFLVNIMGKSPSALFEEFEGHFDRSLISGDVKYHMGFSSNLVTSGDPVRCSMAYNPSHLEIVDAVVMGMVRSRQDAYGPSRSGLVLPFLVHGDAAFAGQGVVMETLNMSLTAGYNVGGTVHLVINNQIGFTTSCAHDARSSFFCTGVAKSVECPIFHVNMDDPEAVAWVVRLALLYRQTFRKDVVVDLVCFRRLGHNEQDEPYITQPIMYHKISQHPGTRHIYADCLLNLGICTQADIDGYRTSYWDAMDEGVLPVPVLSDSLFFDRPCTGWSDFLTDRYSGNARTSLPIEILMSLGKSLLDVPDDFSLHRVVNKVISDRQRMYQSEAQLDWGAAENLSYASLLAEGFSVRLSGQDCGRGTFAHRHAVIHDQKNGRCFCPLRAFEKDGVSFEVYDSVLSEEAVVAFEYGYAMMNPKCLVIWEAQYGDFCNNAQVPFDQFLSSSEAKWGRYSGVVCLLPHGFEGQGPEHSSARLERFLQLCAQKNMEVCVPTSAAQIFHLLRRQMLRRQRRPLIVMTPKSLLRKSEAMSSMEEIANSSFSPVIGDNDVDPSRVRRLVVCSGKVYYDLVSYRKEHSREDVAIVRIEQLFPFPHSLYSAEIAKYTRVSDVIWCQEEPRNMGAWYFICHKLGGYLTSLQNLRYAGRQRSASPAVGFSSVHYSQQEVLIEEAFNSRVSSEPSDE</sequence>
<comment type="similarity">
    <text evidence="3">Belongs to the alpha-ketoglutarate dehydrogenase family.</text>
</comment>
<dbReference type="InterPro" id="IPR005475">
    <property type="entry name" value="Transketolase-like_Pyr-bd"/>
</dbReference>
<dbReference type="GO" id="GO:0030976">
    <property type="term" value="F:thiamine pyrophosphate binding"/>
    <property type="evidence" value="ECO:0007669"/>
    <property type="project" value="InterPro"/>
</dbReference>
<organism evidence="8 9">
    <name type="scientific">Candidatus Ichthyocystis hellenicum</name>
    <dbReference type="NCBI Taxonomy" id="1561003"/>
    <lineage>
        <taxon>Bacteria</taxon>
        <taxon>Pseudomonadati</taxon>
        <taxon>Pseudomonadota</taxon>
        <taxon>Betaproteobacteria</taxon>
        <taxon>Burkholderiales</taxon>
        <taxon>Candidatus Ichthyocystis</taxon>
    </lineage>
</organism>
<evidence type="ECO:0000256" key="6">
    <source>
        <dbReference type="ARBA" id="ARBA00023052"/>
    </source>
</evidence>
<dbReference type="NCBIfam" id="NF008907">
    <property type="entry name" value="PRK12270.1"/>
    <property type="match status" value="1"/>
</dbReference>
<dbReference type="InterPro" id="IPR011603">
    <property type="entry name" value="2oxoglutarate_DH_E1"/>
</dbReference>
<feature type="domain" description="Transketolase-like pyrimidine-binding" evidence="7">
    <location>
        <begin position="563"/>
        <end position="756"/>
    </location>
</feature>
<dbReference type="InterPro" id="IPR031717">
    <property type="entry name" value="ODO-1/KGD_C"/>
</dbReference>
<dbReference type="PANTHER" id="PTHR23152">
    <property type="entry name" value="2-OXOGLUTARATE DEHYDROGENASE"/>
    <property type="match status" value="1"/>
</dbReference>
<comment type="function">
    <text evidence="2">E1 component of the 2-oxoglutarate dehydrogenase (OGDH) complex which catalyzes the decarboxylation of 2-oxoglutarate, the first step in the conversion of 2-oxoglutarate to succinyl-CoA and CO(2).</text>
</comment>
<dbReference type="EC" id="1.2.4.2" evidence="4"/>
<dbReference type="InterPro" id="IPR032106">
    <property type="entry name" value="2-oxogl_dehyd_N"/>
</dbReference>
<dbReference type="Gene3D" id="3.40.50.12470">
    <property type="match status" value="1"/>
</dbReference>
<evidence type="ECO:0000256" key="2">
    <source>
        <dbReference type="ARBA" id="ARBA00003906"/>
    </source>
</evidence>
<dbReference type="SUPFAM" id="SSF52518">
    <property type="entry name" value="Thiamin diphosphate-binding fold (THDP-binding)"/>
    <property type="match status" value="2"/>
</dbReference>
<dbReference type="GO" id="GO:0006099">
    <property type="term" value="P:tricarboxylic acid cycle"/>
    <property type="evidence" value="ECO:0007669"/>
    <property type="project" value="TreeGrafter"/>
</dbReference>
<reference evidence="9" key="1">
    <citation type="submission" date="2015-11" db="EMBL/GenBank/DDBJ databases">
        <authorList>
            <person name="Seth-Smith H.M.B."/>
        </authorList>
    </citation>
    <scope>NUCLEOTIDE SEQUENCE [LARGE SCALE GENOMIC DNA]</scope>
    <source>
        <strain evidence="9">2013Ark11</strain>
    </source>
</reference>
<evidence type="ECO:0000313" key="8">
    <source>
        <dbReference type="EMBL" id="CUT18079.1"/>
    </source>
</evidence>
<protein>
    <recommendedName>
        <fullName evidence="4">oxoglutarate dehydrogenase (succinyl-transferring)</fullName>
        <ecNumber evidence="4">1.2.4.2</ecNumber>
    </recommendedName>
</protein>
<dbReference type="SMART" id="SM00861">
    <property type="entry name" value="Transket_pyr"/>
    <property type="match status" value="1"/>
</dbReference>
<dbReference type="Gene3D" id="3.40.50.970">
    <property type="match status" value="1"/>
</dbReference>
<dbReference type="STRING" id="1561003.Ark11_1274"/>
<dbReference type="GO" id="GO:0045252">
    <property type="term" value="C:oxoglutarate dehydrogenase complex"/>
    <property type="evidence" value="ECO:0007669"/>
    <property type="project" value="TreeGrafter"/>
</dbReference>
<dbReference type="PANTHER" id="PTHR23152:SF4">
    <property type="entry name" value="2-OXOADIPATE DEHYDROGENASE COMPLEX COMPONENT E1"/>
    <property type="match status" value="1"/>
</dbReference>